<evidence type="ECO:0000313" key="2">
    <source>
        <dbReference type="EMBL" id="KAF2071425.1"/>
    </source>
</evidence>
<evidence type="ECO:0000313" key="3">
    <source>
        <dbReference type="Proteomes" id="UP000695562"/>
    </source>
</evidence>
<dbReference type="EMBL" id="AJWJ01000376">
    <property type="protein sequence ID" value="KAF2071425.1"/>
    <property type="molecule type" value="Genomic_DNA"/>
</dbReference>
<comment type="caution">
    <text evidence="2">The sequence shown here is derived from an EMBL/GenBank/DDBJ whole genome shotgun (WGS) entry which is preliminary data.</text>
</comment>
<name>A0A8J4PNW2_9MYCE</name>
<feature type="compositionally biased region" description="Basic and acidic residues" evidence="1">
    <location>
        <begin position="351"/>
        <end position="366"/>
    </location>
</feature>
<organism evidence="2 3">
    <name type="scientific">Polysphondylium violaceum</name>
    <dbReference type="NCBI Taxonomy" id="133409"/>
    <lineage>
        <taxon>Eukaryota</taxon>
        <taxon>Amoebozoa</taxon>
        <taxon>Evosea</taxon>
        <taxon>Eumycetozoa</taxon>
        <taxon>Dictyostelia</taxon>
        <taxon>Dictyosteliales</taxon>
        <taxon>Dictyosteliaceae</taxon>
        <taxon>Polysphondylium</taxon>
    </lineage>
</organism>
<dbReference type="Proteomes" id="UP000695562">
    <property type="component" value="Unassembled WGS sequence"/>
</dbReference>
<protein>
    <submittedName>
        <fullName evidence="2">Uncharacterized protein</fullName>
    </submittedName>
</protein>
<accession>A0A8J4PNW2</accession>
<dbReference type="PANTHER" id="PTHR32134">
    <property type="entry name" value="FNIP REPEAT-CONTAINING PROTEIN"/>
    <property type="match status" value="1"/>
</dbReference>
<gene>
    <name evidence="2" type="ORF">CYY_007249</name>
</gene>
<sequence>MALFDQWEIPSIDDGWNYDDDEEMVLNICFDGSGVVKKDSLSEIPEGTVFLSIKIGDAEEKKGTKDRKKTKGSHRDHDESRYVEFDRDYIPQSVTFLGIHHSDSDIRPKVVYRGDWIPSSVTKLAIPSLPFPISPLPEQITYLSLFEQEEPLEIDMVPPTIQHLALMNSNLSHDLPNTIKELVLTTIGPCHDIYIKPSFTSPIQLMYIYSKHSRDKRVVPSNNRLNIQSITFTKRLPRLDAITLPSTLTSLILQPDTFNHSLAALDPLPPHLKYLSLPDTYGQPIYQNQHLPITLTHLELSIAFVGKGPIDFSNDWLCRKGYLPPSITHLRLKFVVLLYEDEESNEEDEKATEKQEDASEVATKEQEVDDDNQIDAKKIKLNNGAHSTTLKEEEVQEFPIPSALIILLPSSIQSICLEPDDDLHRSRIKVIDRDDYYSTTPTPPKIREGLRELVLPK</sequence>
<dbReference type="AlphaFoldDB" id="A0A8J4PNW2"/>
<reference evidence="2" key="1">
    <citation type="submission" date="2020-01" db="EMBL/GenBank/DDBJ databases">
        <title>Development of genomics and gene disruption for Polysphondylium violaceum indicates a role for the polyketide synthase stlB in stalk morphogenesis.</title>
        <authorList>
            <person name="Narita B."/>
            <person name="Kawabe Y."/>
            <person name="Kin K."/>
            <person name="Saito T."/>
            <person name="Gibbs R."/>
            <person name="Kuspa A."/>
            <person name="Muzny D."/>
            <person name="Queller D."/>
            <person name="Richards S."/>
            <person name="Strassman J."/>
            <person name="Sucgang R."/>
            <person name="Worley K."/>
            <person name="Schaap P."/>
        </authorList>
    </citation>
    <scope>NUCLEOTIDE SEQUENCE</scope>
    <source>
        <strain evidence="2">QSvi11</strain>
    </source>
</reference>
<dbReference type="PANTHER" id="PTHR32134:SF92">
    <property type="entry name" value="FNIP REPEAT-CONTAINING PROTEIN"/>
    <property type="match status" value="1"/>
</dbReference>
<proteinExistence type="predicted"/>
<evidence type="ECO:0000256" key="1">
    <source>
        <dbReference type="SAM" id="MobiDB-lite"/>
    </source>
</evidence>
<dbReference type="InterPro" id="IPR051251">
    <property type="entry name" value="STK_FNIP-Repeat"/>
</dbReference>
<feature type="non-terminal residue" evidence="2">
    <location>
        <position position="1"/>
    </location>
</feature>
<keyword evidence="3" id="KW-1185">Reference proteome</keyword>
<feature type="region of interest" description="Disordered" evidence="1">
    <location>
        <begin position="345"/>
        <end position="369"/>
    </location>
</feature>